<evidence type="ECO:0000256" key="2">
    <source>
        <dbReference type="ARBA" id="ARBA00022801"/>
    </source>
</evidence>
<evidence type="ECO:0000256" key="1">
    <source>
        <dbReference type="ARBA" id="ARBA00001968"/>
    </source>
</evidence>
<dbReference type="SUPFAM" id="SSF52972">
    <property type="entry name" value="ITPase-like"/>
    <property type="match status" value="1"/>
</dbReference>
<sequence length="102" mass="11593">MHEVHTGVTLVYGVEDDYREPREYKMKIFSEKTIVRMGYLPHNVILEYVKSGEPKSKAGGYAIQNRGGTLIEGIEGDYYNVVGLPAHRVAREIRDLLEAKLL</sequence>
<dbReference type="Proteomes" id="UP000887116">
    <property type="component" value="Unassembled WGS sequence"/>
</dbReference>
<dbReference type="EMBL" id="BMAO01009428">
    <property type="protein sequence ID" value="GFR30833.1"/>
    <property type="molecule type" value="Genomic_DNA"/>
</dbReference>
<dbReference type="Gene3D" id="3.90.950.10">
    <property type="match status" value="1"/>
</dbReference>
<dbReference type="OrthoDB" id="6435294at2759"/>
<comment type="caution">
    <text evidence="3">The sequence shown here is derived from an EMBL/GenBank/DDBJ whole genome shotgun (WGS) entry which is preliminary data.</text>
</comment>
<dbReference type="PANTHER" id="PTHR43213:SF5">
    <property type="entry name" value="BIFUNCTIONAL DTTP_UTP PYROPHOSPHATASE_METHYLTRANSFERASE PROTEIN-RELATED"/>
    <property type="match status" value="1"/>
</dbReference>
<proteinExistence type="predicted"/>
<dbReference type="AlphaFoldDB" id="A0A8X6JM09"/>
<comment type="cofactor">
    <cofactor evidence="1">
        <name>a divalent metal cation</name>
        <dbReference type="ChEBI" id="CHEBI:60240"/>
    </cofactor>
</comment>
<keyword evidence="4" id="KW-1185">Reference proteome</keyword>
<keyword evidence="2" id="KW-0378">Hydrolase</keyword>
<reference evidence="3" key="1">
    <citation type="submission" date="2020-07" db="EMBL/GenBank/DDBJ databases">
        <title>Multicomponent nature underlies the extraordinary mechanical properties of spider dragline silk.</title>
        <authorList>
            <person name="Kono N."/>
            <person name="Nakamura H."/>
            <person name="Mori M."/>
            <person name="Yoshida Y."/>
            <person name="Ohtoshi R."/>
            <person name="Malay A.D."/>
            <person name="Moran D.A.P."/>
            <person name="Tomita M."/>
            <person name="Numata K."/>
            <person name="Arakawa K."/>
        </authorList>
    </citation>
    <scope>NUCLEOTIDE SEQUENCE</scope>
</reference>
<dbReference type="PANTHER" id="PTHR43213">
    <property type="entry name" value="BIFUNCTIONAL DTTP/UTP PYROPHOSPHATASE/METHYLTRANSFERASE PROTEIN-RELATED"/>
    <property type="match status" value="1"/>
</dbReference>
<dbReference type="InterPro" id="IPR029001">
    <property type="entry name" value="ITPase-like_fam"/>
</dbReference>
<evidence type="ECO:0000313" key="4">
    <source>
        <dbReference type="Proteomes" id="UP000887116"/>
    </source>
</evidence>
<organism evidence="3 4">
    <name type="scientific">Trichonephila clavata</name>
    <name type="common">Joro spider</name>
    <name type="synonym">Nephila clavata</name>
    <dbReference type="NCBI Taxonomy" id="2740835"/>
    <lineage>
        <taxon>Eukaryota</taxon>
        <taxon>Metazoa</taxon>
        <taxon>Ecdysozoa</taxon>
        <taxon>Arthropoda</taxon>
        <taxon>Chelicerata</taxon>
        <taxon>Arachnida</taxon>
        <taxon>Araneae</taxon>
        <taxon>Araneomorphae</taxon>
        <taxon>Entelegynae</taxon>
        <taxon>Araneoidea</taxon>
        <taxon>Nephilidae</taxon>
        <taxon>Trichonephila</taxon>
    </lineage>
</organism>
<dbReference type="Pfam" id="PF02545">
    <property type="entry name" value="Maf"/>
    <property type="match status" value="1"/>
</dbReference>
<name>A0A8X6JM09_TRICU</name>
<gene>
    <name evidence="3" type="primary">ASMTL</name>
    <name evidence="3" type="ORF">TNCT_640761</name>
</gene>
<evidence type="ECO:0000313" key="3">
    <source>
        <dbReference type="EMBL" id="GFR30833.1"/>
    </source>
</evidence>
<protein>
    <submittedName>
        <fullName evidence="3">N-acetylserotonin O-methyltransferase-like protein</fullName>
    </submittedName>
</protein>
<accession>A0A8X6JM09</accession>
<dbReference type="InterPro" id="IPR003697">
    <property type="entry name" value="Maf-like"/>
</dbReference>
<dbReference type="GO" id="GO:0047429">
    <property type="term" value="F:nucleoside triphosphate diphosphatase activity"/>
    <property type="evidence" value="ECO:0007669"/>
    <property type="project" value="InterPro"/>
</dbReference>